<organism evidence="1 2">
    <name type="scientific">Neptunomonas concharum</name>
    <dbReference type="NCBI Taxonomy" id="1031538"/>
    <lineage>
        <taxon>Bacteria</taxon>
        <taxon>Pseudomonadati</taxon>
        <taxon>Pseudomonadota</taxon>
        <taxon>Gammaproteobacteria</taxon>
        <taxon>Oceanospirillales</taxon>
        <taxon>Oceanospirillaceae</taxon>
        <taxon>Neptunomonas</taxon>
    </lineage>
</organism>
<evidence type="ECO:0008006" key="3">
    <source>
        <dbReference type="Google" id="ProtNLM"/>
    </source>
</evidence>
<keyword evidence="2" id="KW-1185">Reference proteome</keyword>
<protein>
    <recommendedName>
        <fullName evidence="3">ABM domain-containing protein</fullName>
    </recommendedName>
</protein>
<dbReference type="AlphaFoldDB" id="A0A5P1R9Q8"/>
<dbReference type="RefSeq" id="WP_138988706.1">
    <property type="nucleotide sequence ID" value="NZ_CP043869.1"/>
</dbReference>
<dbReference type="OrthoDB" id="1445730at2"/>
<dbReference type="InterPro" id="IPR011008">
    <property type="entry name" value="Dimeric_a/b-barrel"/>
</dbReference>
<proteinExistence type="predicted"/>
<evidence type="ECO:0000313" key="1">
    <source>
        <dbReference type="EMBL" id="QEQ96327.1"/>
    </source>
</evidence>
<reference evidence="1 2" key="1">
    <citation type="journal article" date="2019" name="Biochem. Eng. J.">
        <title>Metabolic engineering of the marine bacteria Neptunomonas concharum for the production of acetoin and meso-2,3-butanediol from acetate.</title>
        <authorList>
            <person name="Li W."/>
            <person name="Pu N."/>
            <person name="Liu C.-X."/>
            <person name="Yuan Q.-P."/>
            <person name="Li Z.-J."/>
        </authorList>
    </citation>
    <scope>NUCLEOTIDE SEQUENCE [LARGE SCALE GENOMIC DNA]</scope>
    <source>
        <strain evidence="1 2">JCM17730</strain>
    </source>
</reference>
<gene>
    <name evidence="1" type="ORF">F0U83_06180</name>
</gene>
<name>A0A5P1R9Q8_9GAMM</name>
<evidence type="ECO:0000313" key="2">
    <source>
        <dbReference type="Proteomes" id="UP000324760"/>
    </source>
</evidence>
<accession>A0A5P1R9Q8</accession>
<dbReference type="Proteomes" id="UP000324760">
    <property type="component" value="Chromosome"/>
</dbReference>
<sequence length="104" mass="11878">MQPPIFEILTWKSAPNVTEKNMIDSMSRFGNLVSTLPGFLHQSLYKRRDETWVCVYFWETEQQAHDSNDLVAGTPEFSELISLIEEGSITMEVLTALQERGIIA</sequence>
<dbReference type="KEGG" id="ncu:F0U83_06180"/>
<dbReference type="SUPFAM" id="SSF54909">
    <property type="entry name" value="Dimeric alpha+beta barrel"/>
    <property type="match status" value="1"/>
</dbReference>
<dbReference type="EMBL" id="CP043869">
    <property type="protein sequence ID" value="QEQ96327.1"/>
    <property type="molecule type" value="Genomic_DNA"/>
</dbReference>